<gene>
    <name evidence="1" type="ORF">L3Q82_013163</name>
</gene>
<proteinExistence type="predicted"/>
<dbReference type="Proteomes" id="UP000831701">
    <property type="component" value="Chromosome 16"/>
</dbReference>
<dbReference type="EMBL" id="CM041546">
    <property type="protein sequence ID" value="KAI3360956.1"/>
    <property type="molecule type" value="Genomic_DNA"/>
</dbReference>
<comment type="caution">
    <text evidence="1">The sequence shown here is derived from an EMBL/GenBank/DDBJ whole genome shotgun (WGS) entry which is preliminary data.</text>
</comment>
<keyword evidence="2" id="KW-1185">Reference proteome</keyword>
<sequence>DVFQRQNMDFDERISGSNMYLPSCTYYVSGAEFSGLPHYLTQSQSSCPMTYPYQSSALPQVPSVRDVAFRDYGIDTSSKWHHSRGSLSHCYPEDMVHRDGWTSPSPRGGDILVKGSSGGGHPGSSGAAPGLYGGVGRNGVLPQAFDQFFDTAYGSAESGATPAAQAADGADRHAAKASPAAAHPGSDTAESFSPKSSSGHSEEKQSKSSSSSSGGGGGGGGGGQRTRKKRCPYSKYQIRELEREFFFSVYINKEKRLQLSRMLNLTDRQQCFAQEMSARKGYLHPPSNYTTTMTCPNNQAGNSFFVDSLINVRTDSGSYYQSNGVYLPPASEYSYGLSGGSCFPGIGKRNEPSTQSVIPSPAPYVQGMETWLETSRSCRVEQPGGQHMAQCSFSPSIKEESAYCLYESDKCPKGATVDDISYSTASCPVTGSTLPVPGYFRLSQTYTSSRLYHDVQPSMNHFAPQRPARSDSQPPQAQAASAEPERRESHEEAPVPAPCAPAGEEDSRLSSEGSSSPEPAETCAAECPEKPVKGDGKMESTANWLTAKSGRKKRCPYTKHQTLELEKEFLFNMYLTRERRLEISRSVHLTDRQVKICYYYIEAPVLPEQEDMAPRYSSAAGVEQAMLSEYGGQESCPLQAKSSIFGGSWSPISAHPPSTAAPTYIHHHYTSAADGDGMFARSWALDPISASLCLTGLPSTAMHYEIKPEPLIGSSECTTLETHTPLLSDIGNEASLAEIPCETTSASKATGESPSAEDKREVDANHPRPQPGRPSTPQPPKAGSERLQPAAGCVPAPGVPVDEGEEKRQEKPDCCCCFFFFFICLLCDCD</sequence>
<evidence type="ECO:0000313" key="2">
    <source>
        <dbReference type="Proteomes" id="UP000831701"/>
    </source>
</evidence>
<accession>A0ACB8VZB9</accession>
<feature type="non-terminal residue" evidence="1">
    <location>
        <position position="1"/>
    </location>
</feature>
<reference evidence="1" key="1">
    <citation type="submission" date="2022-04" db="EMBL/GenBank/DDBJ databases">
        <title>Jade perch genome.</title>
        <authorList>
            <person name="Chao B."/>
        </authorList>
    </citation>
    <scope>NUCLEOTIDE SEQUENCE</scope>
    <source>
        <strain evidence="1">CB-2022</strain>
    </source>
</reference>
<name>A0ACB8VZB9_9TELE</name>
<protein>
    <submittedName>
        <fullName evidence="1">Uncharacterized protein</fullName>
    </submittedName>
</protein>
<evidence type="ECO:0000313" key="1">
    <source>
        <dbReference type="EMBL" id="KAI3360956.1"/>
    </source>
</evidence>
<organism evidence="1 2">
    <name type="scientific">Scortum barcoo</name>
    <name type="common">barcoo grunter</name>
    <dbReference type="NCBI Taxonomy" id="214431"/>
    <lineage>
        <taxon>Eukaryota</taxon>
        <taxon>Metazoa</taxon>
        <taxon>Chordata</taxon>
        <taxon>Craniata</taxon>
        <taxon>Vertebrata</taxon>
        <taxon>Euteleostomi</taxon>
        <taxon>Actinopterygii</taxon>
        <taxon>Neopterygii</taxon>
        <taxon>Teleostei</taxon>
        <taxon>Neoteleostei</taxon>
        <taxon>Acanthomorphata</taxon>
        <taxon>Eupercaria</taxon>
        <taxon>Centrarchiformes</taxon>
        <taxon>Terapontoidei</taxon>
        <taxon>Terapontidae</taxon>
        <taxon>Scortum</taxon>
    </lineage>
</organism>